<dbReference type="EMBL" id="ML179693">
    <property type="protein sequence ID" value="THU82999.1"/>
    <property type="molecule type" value="Genomic_DNA"/>
</dbReference>
<protein>
    <submittedName>
        <fullName evidence="1">Uncharacterized protein</fullName>
    </submittedName>
</protein>
<feature type="non-terminal residue" evidence="1">
    <location>
        <position position="1"/>
    </location>
</feature>
<evidence type="ECO:0000313" key="1">
    <source>
        <dbReference type="EMBL" id="THU82999.1"/>
    </source>
</evidence>
<dbReference type="AlphaFoldDB" id="A0A4S8L3E9"/>
<organism evidence="1 2">
    <name type="scientific">Dendrothele bispora (strain CBS 962.96)</name>
    <dbReference type="NCBI Taxonomy" id="1314807"/>
    <lineage>
        <taxon>Eukaryota</taxon>
        <taxon>Fungi</taxon>
        <taxon>Dikarya</taxon>
        <taxon>Basidiomycota</taxon>
        <taxon>Agaricomycotina</taxon>
        <taxon>Agaricomycetes</taxon>
        <taxon>Agaricomycetidae</taxon>
        <taxon>Agaricales</taxon>
        <taxon>Agaricales incertae sedis</taxon>
        <taxon>Dendrothele</taxon>
    </lineage>
</organism>
<dbReference type="Proteomes" id="UP000297245">
    <property type="component" value="Unassembled WGS sequence"/>
</dbReference>
<evidence type="ECO:0000313" key="2">
    <source>
        <dbReference type="Proteomes" id="UP000297245"/>
    </source>
</evidence>
<reference evidence="1 2" key="1">
    <citation type="journal article" date="2019" name="Nat. Ecol. Evol.">
        <title>Megaphylogeny resolves global patterns of mushroom evolution.</title>
        <authorList>
            <person name="Varga T."/>
            <person name="Krizsan K."/>
            <person name="Foldi C."/>
            <person name="Dima B."/>
            <person name="Sanchez-Garcia M."/>
            <person name="Sanchez-Ramirez S."/>
            <person name="Szollosi G.J."/>
            <person name="Szarkandi J.G."/>
            <person name="Papp V."/>
            <person name="Albert L."/>
            <person name="Andreopoulos W."/>
            <person name="Angelini C."/>
            <person name="Antonin V."/>
            <person name="Barry K.W."/>
            <person name="Bougher N.L."/>
            <person name="Buchanan P."/>
            <person name="Buyck B."/>
            <person name="Bense V."/>
            <person name="Catcheside P."/>
            <person name="Chovatia M."/>
            <person name="Cooper J."/>
            <person name="Damon W."/>
            <person name="Desjardin D."/>
            <person name="Finy P."/>
            <person name="Geml J."/>
            <person name="Haridas S."/>
            <person name="Hughes K."/>
            <person name="Justo A."/>
            <person name="Karasinski D."/>
            <person name="Kautmanova I."/>
            <person name="Kiss B."/>
            <person name="Kocsube S."/>
            <person name="Kotiranta H."/>
            <person name="LaButti K.M."/>
            <person name="Lechner B.E."/>
            <person name="Liimatainen K."/>
            <person name="Lipzen A."/>
            <person name="Lukacs Z."/>
            <person name="Mihaltcheva S."/>
            <person name="Morgado L.N."/>
            <person name="Niskanen T."/>
            <person name="Noordeloos M.E."/>
            <person name="Ohm R.A."/>
            <person name="Ortiz-Santana B."/>
            <person name="Ovrebo C."/>
            <person name="Racz N."/>
            <person name="Riley R."/>
            <person name="Savchenko A."/>
            <person name="Shiryaev A."/>
            <person name="Soop K."/>
            <person name="Spirin V."/>
            <person name="Szebenyi C."/>
            <person name="Tomsovsky M."/>
            <person name="Tulloss R.E."/>
            <person name="Uehling J."/>
            <person name="Grigoriev I.V."/>
            <person name="Vagvolgyi C."/>
            <person name="Papp T."/>
            <person name="Martin F.M."/>
            <person name="Miettinen O."/>
            <person name="Hibbett D.S."/>
            <person name="Nagy L.G."/>
        </authorList>
    </citation>
    <scope>NUCLEOTIDE SEQUENCE [LARGE SCALE GENOMIC DNA]</scope>
    <source>
        <strain evidence="1 2">CBS 962.96</strain>
    </source>
</reference>
<dbReference type="OrthoDB" id="3234307at2759"/>
<proteinExistence type="predicted"/>
<keyword evidence="2" id="KW-1185">Reference proteome</keyword>
<gene>
    <name evidence="1" type="ORF">K435DRAFT_690355</name>
</gene>
<accession>A0A4S8L3E9</accession>
<name>A0A4S8L3E9_DENBC</name>
<sequence>DGSEWTVSQDWDSRLGLAQDILQVSVSEEVNDMRQRFKEEPVYLEVIDLLMKVDEGKTLRERRRARHRAKGYMMEEKRLWQVNIRSNGRSRARVECVP</sequence>